<dbReference type="InterPro" id="IPR050331">
    <property type="entry name" value="Zinc_finger"/>
</dbReference>
<evidence type="ECO:0000256" key="1">
    <source>
        <dbReference type="ARBA" id="ARBA00023015"/>
    </source>
</evidence>
<keyword evidence="3" id="KW-0862">Zinc</keyword>
<feature type="domain" description="C2H2-type" evidence="5">
    <location>
        <begin position="344"/>
        <end position="372"/>
    </location>
</feature>
<dbReference type="InterPro" id="IPR046341">
    <property type="entry name" value="SET_dom_sf"/>
</dbReference>
<keyword evidence="7" id="KW-1185">Reference proteome</keyword>
<keyword evidence="2" id="KW-0804">Transcription</keyword>
<gene>
    <name evidence="6" type="ORF">FSP39_012661</name>
</gene>
<dbReference type="GO" id="GO:0005634">
    <property type="term" value="C:nucleus"/>
    <property type="evidence" value="ECO:0007669"/>
    <property type="project" value="TreeGrafter"/>
</dbReference>
<name>A0AA89BX71_PINIB</name>
<keyword evidence="3" id="KW-0863">Zinc-finger</keyword>
<feature type="domain" description="C2H2-type" evidence="5">
    <location>
        <begin position="287"/>
        <end position="314"/>
    </location>
</feature>
<evidence type="ECO:0000313" key="6">
    <source>
        <dbReference type="EMBL" id="KAK3097739.1"/>
    </source>
</evidence>
<feature type="region of interest" description="Disordered" evidence="4">
    <location>
        <begin position="158"/>
        <end position="177"/>
    </location>
</feature>
<evidence type="ECO:0000256" key="4">
    <source>
        <dbReference type="SAM" id="MobiDB-lite"/>
    </source>
</evidence>
<feature type="compositionally biased region" description="Basic and acidic residues" evidence="4">
    <location>
        <begin position="363"/>
        <end position="393"/>
    </location>
</feature>
<dbReference type="Pfam" id="PF21549">
    <property type="entry name" value="PRDM2_PR"/>
    <property type="match status" value="1"/>
</dbReference>
<feature type="domain" description="C2H2-type" evidence="5">
    <location>
        <begin position="315"/>
        <end position="342"/>
    </location>
</feature>
<dbReference type="EMBL" id="VSWD01000007">
    <property type="protein sequence ID" value="KAK3097739.1"/>
    <property type="molecule type" value="Genomic_DNA"/>
</dbReference>
<dbReference type="InterPro" id="IPR013087">
    <property type="entry name" value="Znf_C2H2_type"/>
</dbReference>
<dbReference type="Gene3D" id="3.30.160.60">
    <property type="entry name" value="Classic Zinc Finger"/>
    <property type="match status" value="3"/>
</dbReference>
<protein>
    <recommendedName>
        <fullName evidence="5">C2H2-type domain-containing protein</fullName>
    </recommendedName>
</protein>
<dbReference type="Pfam" id="PF00096">
    <property type="entry name" value="zf-C2H2"/>
    <property type="match status" value="3"/>
</dbReference>
<dbReference type="InterPro" id="IPR036236">
    <property type="entry name" value="Znf_C2H2_sf"/>
</dbReference>
<evidence type="ECO:0000256" key="2">
    <source>
        <dbReference type="ARBA" id="ARBA00023163"/>
    </source>
</evidence>
<dbReference type="Gene3D" id="2.170.270.10">
    <property type="entry name" value="SET domain"/>
    <property type="match status" value="1"/>
</dbReference>
<dbReference type="PROSITE" id="PS00028">
    <property type="entry name" value="ZINC_FINGER_C2H2_1"/>
    <property type="match status" value="3"/>
</dbReference>
<reference evidence="6" key="1">
    <citation type="submission" date="2019-08" db="EMBL/GenBank/DDBJ databases">
        <title>The improved chromosome-level genome for the pearl oyster Pinctada fucata martensii using PacBio sequencing and Hi-C.</title>
        <authorList>
            <person name="Zheng Z."/>
        </authorList>
    </citation>
    <scope>NUCLEOTIDE SEQUENCE</scope>
    <source>
        <strain evidence="6">ZZ-2019</strain>
        <tissue evidence="6">Adductor muscle</tissue>
    </source>
</reference>
<evidence type="ECO:0000259" key="5">
    <source>
        <dbReference type="PROSITE" id="PS50157"/>
    </source>
</evidence>
<dbReference type="GO" id="GO:0010468">
    <property type="term" value="P:regulation of gene expression"/>
    <property type="evidence" value="ECO:0007669"/>
    <property type="project" value="TreeGrafter"/>
</dbReference>
<dbReference type="FunFam" id="3.30.160.60:FF:000616">
    <property type="entry name" value="PR domain zinc finger protein 13"/>
    <property type="match status" value="1"/>
</dbReference>
<dbReference type="InterPro" id="IPR001214">
    <property type="entry name" value="SET_dom"/>
</dbReference>
<dbReference type="SMART" id="SM00355">
    <property type="entry name" value="ZnF_C2H2"/>
    <property type="match status" value="4"/>
</dbReference>
<proteinExistence type="predicted"/>
<feature type="region of interest" description="Disordered" evidence="4">
    <location>
        <begin position="106"/>
        <end position="139"/>
    </location>
</feature>
<comment type="caution">
    <text evidence="6">The sequence shown here is derived from an EMBL/GenBank/DDBJ whole genome shotgun (WGS) entry which is preliminary data.</text>
</comment>
<sequence>MESDSSNQWLRYIQAARDRHEQNVEFLRADDGRIILQTIRKIKMGDHLCAWFSDPLAREMDIPILTLQNIQGSQCYLCGDCNQTYKFPNPLKSHIKYFCEAASAQRSQRQQTSGSPTGRLFRPFQDEIPTPSSHDNEREFKHSGLFGRNISHQSLSAFRRPGSERASQPHPNDPKSFNLLARASTIGERSLSSSLHLFSQSALNTLASPFKINNICGFVSPYLYSPNKLSSFTLRQPHLPTSLPSETRPTNHRTEDRLSFPLPSEVEGEPLDLLPKSFFANKSKKGHLCIYCGKLYSRKYGLKIHLRTHTGYKPLKCKVCLRPFGDPSNLNKHVRLHAEGETPYRCEFCGKVLVRRRDLERHLKSRHSGAESKAITKESKEASDGVNNSKDEMNTEIIVV</sequence>
<dbReference type="PANTHER" id="PTHR16515">
    <property type="entry name" value="PR DOMAIN ZINC FINGER PROTEIN"/>
    <property type="match status" value="1"/>
</dbReference>
<dbReference type="AlphaFoldDB" id="A0AA89BX71"/>
<dbReference type="PROSITE" id="PS50157">
    <property type="entry name" value="ZINC_FINGER_C2H2_2"/>
    <property type="match status" value="3"/>
</dbReference>
<dbReference type="GO" id="GO:0008270">
    <property type="term" value="F:zinc ion binding"/>
    <property type="evidence" value="ECO:0007669"/>
    <property type="project" value="UniProtKB-KW"/>
</dbReference>
<evidence type="ECO:0000313" key="7">
    <source>
        <dbReference type="Proteomes" id="UP001186944"/>
    </source>
</evidence>
<dbReference type="SUPFAM" id="SSF57667">
    <property type="entry name" value="beta-beta-alpha zinc fingers"/>
    <property type="match status" value="2"/>
</dbReference>
<organism evidence="6 7">
    <name type="scientific">Pinctada imbricata</name>
    <name type="common">Atlantic pearl-oyster</name>
    <name type="synonym">Pinctada martensii</name>
    <dbReference type="NCBI Taxonomy" id="66713"/>
    <lineage>
        <taxon>Eukaryota</taxon>
        <taxon>Metazoa</taxon>
        <taxon>Spiralia</taxon>
        <taxon>Lophotrochozoa</taxon>
        <taxon>Mollusca</taxon>
        <taxon>Bivalvia</taxon>
        <taxon>Autobranchia</taxon>
        <taxon>Pteriomorphia</taxon>
        <taxon>Pterioida</taxon>
        <taxon>Pterioidea</taxon>
        <taxon>Pteriidae</taxon>
        <taxon>Pinctada</taxon>
    </lineage>
</organism>
<dbReference type="Proteomes" id="UP001186944">
    <property type="component" value="Unassembled WGS sequence"/>
</dbReference>
<keyword evidence="1" id="KW-0805">Transcription regulation</keyword>
<dbReference type="PANTHER" id="PTHR16515:SF21">
    <property type="entry name" value="PR DOMAIN ZINC FINGER PROTEIN 13"/>
    <property type="match status" value="1"/>
</dbReference>
<feature type="region of interest" description="Disordered" evidence="4">
    <location>
        <begin position="363"/>
        <end position="400"/>
    </location>
</feature>
<accession>A0AA89BX71</accession>
<evidence type="ECO:0000256" key="3">
    <source>
        <dbReference type="PROSITE-ProRule" id="PRU00042"/>
    </source>
</evidence>
<keyword evidence="3" id="KW-0479">Metal-binding</keyword>